<protein>
    <submittedName>
        <fullName evidence="2">HNH endonuclease</fullName>
    </submittedName>
</protein>
<evidence type="ECO:0000259" key="1">
    <source>
        <dbReference type="Pfam" id="PF01844"/>
    </source>
</evidence>
<accession>A0ABR9UC18</accession>
<comment type="caution">
    <text evidence="2">The sequence shown here is derived from an EMBL/GenBank/DDBJ whole genome shotgun (WGS) entry which is preliminary data.</text>
</comment>
<keyword evidence="2" id="KW-0540">Nuclease</keyword>
<feature type="domain" description="HNH" evidence="1">
    <location>
        <begin position="228"/>
        <end position="283"/>
    </location>
</feature>
<dbReference type="EMBL" id="JADEWU010000019">
    <property type="protein sequence ID" value="MBE9143726.1"/>
    <property type="molecule type" value="Genomic_DNA"/>
</dbReference>
<evidence type="ECO:0000313" key="2">
    <source>
        <dbReference type="EMBL" id="MBE9143726.1"/>
    </source>
</evidence>
<evidence type="ECO:0000313" key="3">
    <source>
        <dbReference type="Proteomes" id="UP000640725"/>
    </source>
</evidence>
<keyword evidence="2" id="KW-0255">Endonuclease</keyword>
<dbReference type="Pfam" id="PF01844">
    <property type="entry name" value="HNH"/>
    <property type="match status" value="1"/>
</dbReference>
<reference evidence="2 3" key="1">
    <citation type="submission" date="2020-10" db="EMBL/GenBank/DDBJ databases">
        <authorList>
            <person name="Castelo-Branco R."/>
            <person name="Eusebio N."/>
            <person name="Adriana R."/>
            <person name="Vieira A."/>
            <person name="Brugerolle De Fraissinette N."/>
            <person name="Rezende De Castro R."/>
            <person name="Schneider M.P."/>
            <person name="Vasconcelos V."/>
            <person name="Leao P.N."/>
        </authorList>
    </citation>
    <scope>NUCLEOTIDE SEQUENCE [LARGE SCALE GENOMIC DNA]</scope>
    <source>
        <strain evidence="2 3">LEGE 06226</strain>
    </source>
</reference>
<gene>
    <name evidence="2" type="ORF">IQ236_10860</name>
</gene>
<proteinExistence type="predicted"/>
<dbReference type="GO" id="GO:0004519">
    <property type="term" value="F:endonuclease activity"/>
    <property type="evidence" value="ECO:0007669"/>
    <property type="project" value="UniProtKB-KW"/>
</dbReference>
<organism evidence="2 3">
    <name type="scientific">Planktothrix mougeotii LEGE 06226</name>
    <dbReference type="NCBI Taxonomy" id="1828728"/>
    <lineage>
        <taxon>Bacteria</taxon>
        <taxon>Bacillati</taxon>
        <taxon>Cyanobacteriota</taxon>
        <taxon>Cyanophyceae</taxon>
        <taxon>Oscillatoriophycideae</taxon>
        <taxon>Oscillatoriales</taxon>
        <taxon>Microcoleaceae</taxon>
        <taxon>Planktothrix</taxon>
    </lineage>
</organism>
<dbReference type="Proteomes" id="UP000640725">
    <property type="component" value="Unassembled WGS sequence"/>
</dbReference>
<keyword evidence="2" id="KW-0378">Hydrolase</keyword>
<dbReference type="InterPro" id="IPR002711">
    <property type="entry name" value="HNH"/>
</dbReference>
<keyword evidence="3" id="KW-1185">Reference proteome</keyword>
<name>A0ABR9UC18_9CYAN</name>
<dbReference type="Gene3D" id="1.10.30.50">
    <property type="match status" value="1"/>
</dbReference>
<sequence length="305" mass="36262">MENTSYFEHKINSLLGYQNNVIKILVDIIQYCHNISPDKWAIYYKSDQYKIRLIVGNLIVLTIEEQGIWLALDHEILEENKEYQDYLEKTDTWTWDNHDYPSYSQVPSRNGYYNPSQNYDYIKDWNIIKNCHFSYIKKACAKYSKINQKSKLNHQPEIIKYLCNCLKTFVPQPDYYLNNSFFTFPEELSDETEIINLYEGAKQSITVNRYERNNQARKKCIEYYGTGCYVCGFNFEKIFGEIGQGFIHVHHLIPLSEINQEYEVDPIKDLRPVCPNCHAMIHRKNPPFSIEEIKNLLKHDKQCLD</sequence>
<dbReference type="CDD" id="cd00085">
    <property type="entry name" value="HNHc"/>
    <property type="match status" value="1"/>
</dbReference>
<dbReference type="InterPro" id="IPR003615">
    <property type="entry name" value="HNH_nuc"/>
</dbReference>